<dbReference type="Gramene" id="OGLUM11G15970.1">
    <property type="protein sequence ID" value="OGLUM11G15970.1"/>
    <property type="gene ID" value="OGLUM11G15970"/>
</dbReference>
<accession>A0A0E0BK22</accession>
<organism evidence="2">
    <name type="scientific">Oryza glumipatula</name>
    <dbReference type="NCBI Taxonomy" id="40148"/>
    <lineage>
        <taxon>Eukaryota</taxon>
        <taxon>Viridiplantae</taxon>
        <taxon>Streptophyta</taxon>
        <taxon>Embryophyta</taxon>
        <taxon>Tracheophyta</taxon>
        <taxon>Spermatophyta</taxon>
        <taxon>Magnoliopsida</taxon>
        <taxon>Liliopsida</taxon>
        <taxon>Poales</taxon>
        <taxon>Poaceae</taxon>
        <taxon>BOP clade</taxon>
        <taxon>Oryzoideae</taxon>
        <taxon>Oryzeae</taxon>
        <taxon>Oryzinae</taxon>
        <taxon>Oryza</taxon>
    </lineage>
</organism>
<proteinExistence type="predicted"/>
<feature type="region of interest" description="Disordered" evidence="1">
    <location>
        <begin position="1"/>
        <end position="39"/>
    </location>
</feature>
<evidence type="ECO:0000256" key="1">
    <source>
        <dbReference type="SAM" id="MobiDB-lite"/>
    </source>
</evidence>
<protein>
    <submittedName>
        <fullName evidence="2">Uncharacterized protein</fullName>
    </submittedName>
</protein>
<sequence length="206" mass="21828">MALQCQSHVVAVESSPPPAESNHLRTTKSPRDGLRTSEKETTPVVLALTAMAMAEAVASEKLGGAGSRRRRQTTAAGADTAAPSPSFHADLGGWTVSIFLLKLRFGRGRYRWGPGCDDSGKSNPVRGGAPGQAAASRPKWFSAASRIGGKAGSSGAWRSGINRCGTAGGWRRAWAERKEREGSEEATERGRGRGKGERRGERKEKG</sequence>
<evidence type="ECO:0000313" key="2">
    <source>
        <dbReference type="EnsemblPlants" id="OGLUM11G15970.1"/>
    </source>
</evidence>
<dbReference type="EnsemblPlants" id="OGLUM11G15970.1">
    <property type="protein sequence ID" value="OGLUM11G15970.1"/>
    <property type="gene ID" value="OGLUM11G15970"/>
</dbReference>
<reference evidence="2" key="2">
    <citation type="submission" date="2018-05" db="EMBL/GenBank/DDBJ databases">
        <title>OgluRS3 (Oryza glumaepatula Reference Sequence Version 3).</title>
        <authorList>
            <person name="Zhang J."/>
            <person name="Kudrna D."/>
            <person name="Lee S."/>
            <person name="Talag J."/>
            <person name="Welchert J."/>
            <person name="Wing R.A."/>
        </authorList>
    </citation>
    <scope>NUCLEOTIDE SEQUENCE [LARGE SCALE GENOMIC DNA]</scope>
</reference>
<keyword evidence="3" id="KW-1185">Reference proteome</keyword>
<dbReference type="Proteomes" id="UP000026961">
    <property type="component" value="Chromosome 11"/>
</dbReference>
<name>A0A0E0BK22_9ORYZ</name>
<dbReference type="AlphaFoldDB" id="A0A0E0BK22"/>
<feature type="compositionally biased region" description="Basic and acidic residues" evidence="1">
    <location>
        <begin position="173"/>
        <end position="206"/>
    </location>
</feature>
<dbReference type="HOGENOM" id="CLU_115585_0_0_1"/>
<feature type="compositionally biased region" description="Basic and acidic residues" evidence="1">
    <location>
        <begin position="29"/>
        <end position="39"/>
    </location>
</feature>
<evidence type="ECO:0000313" key="3">
    <source>
        <dbReference type="Proteomes" id="UP000026961"/>
    </source>
</evidence>
<feature type="region of interest" description="Disordered" evidence="1">
    <location>
        <begin position="113"/>
        <end position="206"/>
    </location>
</feature>
<reference evidence="2" key="1">
    <citation type="submission" date="2015-04" db="UniProtKB">
        <authorList>
            <consortium name="EnsemblPlants"/>
        </authorList>
    </citation>
    <scope>IDENTIFICATION</scope>
</reference>
<feature type="region of interest" description="Disordered" evidence="1">
    <location>
        <begin position="60"/>
        <end position="87"/>
    </location>
</feature>